<dbReference type="EMBL" id="NHON01000105">
    <property type="protein sequence ID" value="OWJ61364.1"/>
    <property type="molecule type" value="Genomic_DNA"/>
</dbReference>
<keyword evidence="1" id="KW-1003">Cell membrane</keyword>
<dbReference type="AlphaFoldDB" id="A0A211Z885"/>
<evidence type="ECO:0000259" key="7">
    <source>
        <dbReference type="Pfam" id="PF06305"/>
    </source>
</evidence>
<evidence type="ECO:0000256" key="2">
    <source>
        <dbReference type="ARBA" id="ARBA00022692"/>
    </source>
</evidence>
<evidence type="ECO:0000256" key="6">
    <source>
        <dbReference type="SAM" id="Phobius"/>
    </source>
</evidence>
<evidence type="ECO:0000313" key="9">
    <source>
        <dbReference type="Proteomes" id="UP000196655"/>
    </source>
</evidence>
<accession>A0A211Z885</accession>
<dbReference type="InterPro" id="IPR010445">
    <property type="entry name" value="LapA_dom"/>
</dbReference>
<dbReference type="GO" id="GO:0005886">
    <property type="term" value="C:plasma membrane"/>
    <property type="evidence" value="ECO:0007669"/>
    <property type="project" value="InterPro"/>
</dbReference>
<protein>
    <recommendedName>
        <fullName evidence="7">Lipopolysaccharide assembly protein A domain-containing protein</fullName>
    </recommendedName>
</protein>
<evidence type="ECO:0000256" key="4">
    <source>
        <dbReference type="ARBA" id="ARBA00023136"/>
    </source>
</evidence>
<proteinExistence type="predicted"/>
<sequence length="119" mass="13087">MRYIAWIVTIPFALLLLSFAISNREAVTLGLWPLPFRIDAPLYLVALLPLLLGVLIGGLVLWFGRFATGLRMRRLETRLASTQKDLEGLKARQRPGVPASTANRNGDPARPALPAAGQR</sequence>
<evidence type="ECO:0000256" key="5">
    <source>
        <dbReference type="SAM" id="MobiDB-lite"/>
    </source>
</evidence>
<keyword evidence="3 6" id="KW-1133">Transmembrane helix</keyword>
<evidence type="ECO:0000256" key="1">
    <source>
        <dbReference type="ARBA" id="ARBA00022475"/>
    </source>
</evidence>
<evidence type="ECO:0000256" key="3">
    <source>
        <dbReference type="ARBA" id="ARBA00022989"/>
    </source>
</evidence>
<keyword evidence="2 6" id="KW-0812">Transmembrane</keyword>
<reference evidence="9" key="1">
    <citation type="submission" date="2017-05" db="EMBL/GenBank/DDBJ databases">
        <authorList>
            <person name="Macchi M."/>
            <person name="Festa S."/>
            <person name="Coppotelli B.M."/>
            <person name="Morelli I.S."/>
        </authorList>
    </citation>
    <scope>NUCLEOTIDE SEQUENCE [LARGE SCALE GENOMIC DNA]</scope>
    <source>
        <strain evidence="9">I</strain>
    </source>
</reference>
<keyword evidence="4 6" id="KW-0472">Membrane</keyword>
<dbReference type="STRING" id="1122125.GCA_000423185_05548"/>
<gene>
    <name evidence="8" type="ORF">BWR60_31255</name>
</gene>
<evidence type="ECO:0000313" key="8">
    <source>
        <dbReference type="EMBL" id="OWJ61364.1"/>
    </source>
</evidence>
<organism evidence="8 9">
    <name type="scientific">Inquilinus limosus</name>
    <dbReference type="NCBI Taxonomy" id="171674"/>
    <lineage>
        <taxon>Bacteria</taxon>
        <taxon>Pseudomonadati</taxon>
        <taxon>Pseudomonadota</taxon>
        <taxon>Alphaproteobacteria</taxon>
        <taxon>Rhodospirillales</taxon>
        <taxon>Rhodospirillaceae</taxon>
        <taxon>Inquilinus</taxon>
    </lineage>
</organism>
<dbReference type="RefSeq" id="WP_088156417.1">
    <property type="nucleotide sequence ID" value="NZ_NHON01000105.1"/>
</dbReference>
<feature type="region of interest" description="Disordered" evidence="5">
    <location>
        <begin position="86"/>
        <end position="119"/>
    </location>
</feature>
<dbReference type="Pfam" id="PF06305">
    <property type="entry name" value="LapA_dom"/>
    <property type="match status" value="1"/>
</dbReference>
<name>A0A211Z885_9PROT</name>
<feature type="transmembrane region" description="Helical" evidence="6">
    <location>
        <begin position="42"/>
        <end position="64"/>
    </location>
</feature>
<dbReference type="Proteomes" id="UP000196655">
    <property type="component" value="Unassembled WGS sequence"/>
</dbReference>
<comment type="caution">
    <text evidence="8">The sequence shown here is derived from an EMBL/GenBank/DDBJ whole genome shotgun (WGS) entry which is preliminary data.</text>
</comment>
<keyword evidence="9" id="KW-1185">Reference proteome</keyword>
<feature type="domain" description="Lipopolysaccharide assembly protein A" evidence="7">
    <location>
        <begin position="23"/>
        <end position="87"/>
    </location>
</feature>
<dbReference type="OrthoDB" id="7357768at2"/>